<gene>
    <name evidence="2" type="ORF">OQZ29_02855</name>
</gene>
<keyword evidence="3" id="KW-1185">Reference proteome</keyword>
<proteinExistence type="predicted"/>
<sequence length="275" mass="30586">MKNLSANIIFFFAICSWIFSAHASANPLPVIYISTTSAVHLRSPEPISYVDLPTGKISGDLPLKNLLRLRILRQDSSVSYPRELGILTVTGEQFLAQYRIILVSPQAAQANSEIEILPQHMLPLVPAVSSLSTPQIRTKAMEVISSKPIRSLAKASNQGISLSVHQILSCGELIFLDLGFENATALEYQIERISFSISDKKILKATNFQQFPLKIKQALHPLDKFSKQGRNIYVLDKATFSSDKRLVIELSEKQPSSRLVSLSLNYRDILSADSF</sequence>
<dbReference type="EMBL" id="JAPJUH010000001">
    <property type="protein sequence ID" value="MCX3263665.1"/>
    <property type="molecule type" value="Genomic_DNA"/>
</dbReference>
<keyword evidence="1" id="KW-0732">Signal</keyword>
<dbReference type="Proteomes" id="UP001142592">
    <property type="component" value="Unassembled WGS sequence"/>
</dbReference>
<name>A0A9X3I7Y4_9SPHI</name>
<evidence type="ECO:0000256" key="1">
    <source>
        <dbReference type="SAM" id="SignalP"/>
    </source>
</evidence>
<dbReference type="AlphaFoldDB" id="A0A9X3I7Y4"/>
<feature type="signal peptide" evidence="1">
    <location>
        <begin position="1"/>
        <end position="23"/>
    </location>
</feature>
<reference evidence="2" key="1">
    <citation type="submission" date="2022-11" db="EMBL/GenBank/DDBJ databases">
        <authorList>
            <person name="Graham C."/>
            <person name="Newman J.D."/>
        </authorList>
    </citation>
    <scope>NUCLEOTIDE SEQUENCE</scope>
    <source>
        <strain evidence="2">DSM 19486</strain>
    </source>
</reference>
<protein>
    <submittedName>
        <fullName evidence="2">DUF4138 domain-containing protein</fullName>
    </submittedName>
</protein>
<evidence type="ECO:0000313" key="3">
    <source>
        <dbReference type="Proteomes" id="UP001142592"/>
    </source>
</evidence>
<feature type="chain" id="PRO_5040788289" evidence="1">
    <location>
        <begin position="24"/>
        <end position="275"/>
    </location>
</feature>
<accession>A0A9X3I7Y4</accession>
<comment type="caution">
    <text evidence="2">The sequence shown here is derived from an EMBL/GenBank/DDBJ whole genome shotgun (WGS) entry which is preliminary data.</text>
</comment>
<dbReference type="InterPro" id="IPR022298">
    <property type="entry name" value="Conjug_transposon_TraN"/>
</dbReference>
<dbReference type="Pfam" id="PF13595">
    <property type="entry name" value="DUF4138"/>
    <property type="match status" value="1"/>
</dbReference>
<organism evidence="2 3">
    <name type="scientific">Pedobacter agri</name>
    <dbReference type="NCBI Taxonomy" id="454586"/>
    <lineage>
        <taxon>Bacteria</taxon>
        <taxon>Pseudomonadati</taxon>
        <taxon>Bacteroidota</taxon>
        <taxon>Sphingobacteriia</taxon>
        <taxon>Sphingobacteriales</taxon>
        <taxon>Sphingobacteriaceae</taxon>
        <taxon>Pedobacter</taxon>
    </lineage>
</organism>
<dbReference type="RefSeq" id="WP_010600769.1">
    <property type="nucleotide sequence ID" value="NZ_JAPJUH010000001.1"/>
</dbReference>
<evidence type="ECO:0000313" key="2">
    <source>
        <dbReference type="EMBL" id="MCX3263665.1"/>
    </source>
</evidence>